<keyword evidence="1" id="KW-1133">Transmembrane helix</keyword>
<accession>A0A418YCQ9</accession>
<dbReference type="OrthoDB" id="1347838at2"/>
<keyword evidence="3" id="KW-1185">Reference proteome</keyword>
<dbReference type="Pfam" id="PF14163">
    <property type="entry name" value="SieB"/>
    <property type="match status" value="1"/>
</dbReference>
<keyword evidence="1" id="KW-0812">Transmembrane</keyword>
<feature type="transmembrane region" description="Helical" evidence="1">
    <location>
        <begin position="51"/>
        <end position="69"/>
    </location>
</feature>
<keyword evidence="1" id="KW-0472">Membrane</keyword>
<dbReference type="EMBL" id="QZCH01000018">
    <property type="protein sequence ID" value="RJG42317.1"/>
    <property type="molecule type" value="Genomic_DNA"/>
</dbReference>
<reference evidence="2 3" key="1">
    <citation type="submission" date="2018-09" db="EMBL/GenBank/DDBJ databases">
        <authorList>
            <person name="Wang F."/>
        </authorList>
    </citation>
    <scope>NUCLEOTIDE SEQUENCE [LARGE SCALE GENOMIC DNA]</scope>
    <source>
        <strain evidence="2 3">PLHSC7-2</strain>
    </source>
</reference>
<dbReference type="AlphaFoldDB" id="A0A418YCQ9"/>
<evidence type="ECO:0008006" key="4">
    <source>
        <dbReference type="Google" id="ProtNLM"/>
    </source>
</evidence>
<gene>
    <name evidence="2" type="ORF">D1Z90_13645</name>
</gene>
<feature type="transmembrane region" description="Helical" evidence="1">
    <location>
        <begin position="12"/>
        <end position="31"/>
    </location>
</feature>
<comment type="caution">
    <text evidence="2">The sequence shown here is derived from an EMBL/GenBank/DDBJ whole genome shotgun (WGS) entry which is preliminary data.</text>
</comment>
<evidence type="ECO:0000313" key="3">
    <source>
        <dbReference type="Proteomes" id="UP000283255"/>
    </source>
</evidence>
<proteinExistence type="predicted"/>
<reference evidence="2 3" key="2">
    <citation type="submission" date="2019-01" db="EMBL/GenBank/DDBJ databases">
        <title>Motilimonas pumilus sp. nov., isolated from the gut of sea cucumber (Apostichopus japonicus).</title>
        <authorList>
            <person name="Wang F.-Q."/>
            <person name="Ren L.-H."/>
            <person name="Lin Y.-W."/>
            <person name="Sun G.-H."/>
            <person name="Du Z.-J."/>
            <person name="Zhao J.-X."/>
            <person name="Liu X.-J."/>
            <person name="Liu L.-J."/>
        </authorList>
    </citation>
    <scope>NUCLEOTIDE SEQUENCE [LARGE SCALE GENOMIC DNA]</scope>
    <source>
        <strain evidence="2 3">PLHSC7-2</strain>
    </source>
</reference>
<dbReference type="Proteomes" id="UP000283255">
    <property type="component" value="Unassembled WGS sequence"/>
</dbReference>
<dbReference type="RefSeq" id="WP_119911333.1">
    <property type="nucleotide sequence ID" value="NZ_QZCH01000018.1"/>
</dbReference>
<dbReference type="InterPro" id="IPR025982">
    <property type="entry name" value="SieB"/>
</dbReference>
<evidence type="ECO:0000313" key="2">
    <source>
        <dbReference type="EMBL" id="RJG42317.1"/>
    </source>
</evidence>
<evidence type="ECO:0000256" key="1">
    <source>
        <dbReference type="SAM" id="Phobius"/>
    </source>
</evidence>
<organism evidence="2 3">
    <name type="scientific">Motilimonas pumila</name>
    <dbReference type="NCBI Taxonomy" id="2303987"/>
    <lineage>
        <taxon>Bacteria</taxon>
        <taxon>Pseudomonadati</taxon>
        <taxon>Pseudomonadota</taxon>
        <taxon>Gammaproteobacteria</taxon>
        <taxon>Alteromonadales</taxon>
        <taxon>Alteromonadales genera incertae sedis</taxon>
        <taxon>Motilimonas</taxon>
    </lineage>
</organism>
<sequence>MKQFLSQLSFGAQFTLVLAWVFVASSTVLFLPDGLAQMFSLGGIQQTSRPVLSLVVIISSSYFLAKLLMLGHHALTYKSAQEQERGRMVEMVKRLDFEEKAVLREYIIQRKNMLTLPLNEPAVNNLLEAGVLVPAMSTQEISGEKRLVKLAISLEARPLLTHKLLGLPVGKMTEEDVERLKSARPDYARQNFIGLRG</sequence>
<protein>
    <recommendedName>
        <fullName evidence="4">Superinfection exclusion protein B</fullName>
    </recommendedName>
</protein>
<name>A0A418YCQ9_9GAMM</name>